<gene>
    <name evidence="13" type="ORF">TIFTF001_004433</name>
</gene>
<dbReference type="Pfam" id="PF01663">
    <property type="entry name" value="Phosphodiest"/>
    <property type="match status" value="1"/>
</dbReference>
<feature type="transmembrane region" description="Helical" evidence="11">
    <location>
        <begin position="745"/>
        <end position="764"/>
    </location>
</feature>
<keyword evidence="14" id="KW-1185">Reference proteome</keyword>
<dbReference type="InterPro" id="IPR002591">
    <property type="entry name" value="Phosphodiest/P_Trfase"/>
</dbReference>
<keyword evidence="5" id="KW-0808">Transferase</keyword>
<feature type="transmembrane region" description="Helical" evidence="11">
    <location>
        <begin position="518"/>
        <end position="539"/>
    </location>
</feature>
<evidence type="ECO:0000259" key="12">
    <source>
        <dbReference type="Pfam" id="PF19316"/>
    </source>
</evidence>
<keyword evidence="10" id="KW-0325">Glycoprotein</keyword>
<dbReference type="InterPro" id="IPR017850">
    <property type="entry name" value="Alkaline_phosphatase_core_sf"/>
</dbReference>
<dbReference type="GO" id="GO:0006506">
    <property type="term" value="P:GPI anchor biosynthetic process"/>
    <property type="evidence" value="ECO:0007669"/>
    <property type="project" value="UniProtKB-KW"/>
</dbReference>
<comment type="similarity">
    <text evidence="3">Belongs to the PIGG/PIGN/PIGO family. PIGG subfamily.</text>
</comment>
<evidence type="ECO:0000256" key="10">
    <source>
        <dbReference type="ARBA" id="ARBA00023180"/>
    </source>
</evidence>
<keyword evidence="9 11" id="KW-0472">Membrane</keyword>
<dbReference type="InterPro" id="IPR045687">
    <property type="entry name" value="PIGG/GPI7_C"/>
</dbReference>
<dbReference type="InterPro" id="IPR037674">
    <property type="entry name" value="PIG-G_N"/>
</dbReference>
<organism evidence="13 14">
    <name type="scientific">Ficus carica</name>
    <name type="common">Common fig</name>
    <dbReference type="NCBI Taxonomy" id="3494"/>
    <lineage>
        <taxon>Eukaryota</taxon>
        <taxon>Viridiplantae</taxon>
        <taxon>Streptophyta</taxon>
        <taxon>Embryophyta</taxon>
        <taxon>Tracheophyta</taxon>
        <taxon>Spermatophyta</taxon>
        <taxon>Magnoliopsida</taxon>
        <taxon>eudicotyledons</taxon>
        <taxon>Gunneridae</taxon>
        <taxon>Pentapetalae</taxon>
        <taxon>rosids</taxon>
        <taxon>fabids</taxon>
        <taxon>Rosales</taxon>
        <taxon>Moraceae</taxon>
        <taxon>Ficeae</taxon>
        <taxon>Ficus</taxon>
    </lineage>
</organism>
<feature type="domain" description="GPI ethanolamine phosphate transferase 2 C-terminal" evidence="12">
    <location>
        <begin position="828"/>
        <end position="971"/>
    </location>
</feature>
<dbReference type="CDD" id="cd16024">
    <property type="entry name" value="GPI_EPT_2"/>
    <property type="match status" value="1"/>
</dbReference>
<evidence type="ECO:0000256" key="7">
    <source>
        <dbReference type="ARBA" id="ARBA00022824"/>
    </source>
</evidence>
<dbReference type="AlphaFoldDB" id="A0AA87ZCY2"/>
<comment type="subcellular location">
    <subcellularLocation>
        <location evidence="1">Endoplasmic reticulum membrane</location>
        <topology evidence="1">Multi-pass membrane protein</topology>
    </subcellularLocation>
</comment>
<feature type="transmembrane region" description="Helical" evidence="11">
    <location>
        <begin position="676"/>
        <end position="696"/>
    </location>
</feature>
<dbReference type="Gene3D" id="3.40.720.10">
    <property type="entry name" value="Alkaline Phosphatase, subunit A"/>
    <property type="match status" value="1"/>
</dbReference>
<dbReference type="Proteomes" id="UP001187192">
    <property type="component" value="Unassembled WGS sequence"/>
</dbReference>
<dbReference type="GO" id="GO:0051267">
    <property type="term" value="F:CP2 mannose-ethanolamine phosphotransferase activity"/>
    <property type="evidence" value="ECO:0007669"/>
    <property type="project" value="TreeGrafter"/>
</dbReference>
<keyword evidence="8 11" id="KW-1133">Transmembrane helix</keyword>
<dbReference type="FunFam" id="3.40.720.10:FF:000078">
    <property type="entry name" value="GPI ethanolamine phosphate transferase 2 isoform X4"/>
    <property type="match status" value="1"/>
</dbReference>
<feature type="transmembrane region" description="Helical" evidence="11">
    <location>
        <begin position="908"/>
        <end position="933"/>
    </location>
</feature>
<reference evidence="13" key="1">
    <citation type="submission" date="2023-07" db="EMBL/GenBank/DDBJ databases">
        <title>draft genome sequence of fig (Ficus carica).</title>
        <authorList>
            <person name="Takahashi T."/>
            <person name="Nishimura K."/>
        </authorList>
    </citation>
    <scope>NUCLEOTIDE SEQUENCE</scope>
</reference>
<evidence type="ECO:0000313" key="13">
    <source>
        <dbReference type="EMBL" id="GMN33963.1"/>
    </source>
</evidence>
<evidence type="ECO:0000313" key="14">
    <source>
        <dbReference type="Proteomes" id="UP001187192"/>
    </source>
</evidence>
<dbReference type="InterPro" id="IPR039527">
    <property type="entry name" value="PIGG/GPI7"/>
</dbReference>
<dbReference type="Pfam" id="PF19316">
    <property type="entry name" value="PIGO_PIGG"/>
    <property type="match status" value="2"/>
</dbReference>
<keyword evidence="4" id="KW-0337">GPI-anchor biosynthesis</keyword>
<comment type="pathway">
    <text evidence="2">Glycolipid biosynthesis; glycosylphosphatidylinositol-anchor biosynthesis.</text>
</comment>
<proteinExistence type="inferred from homology"/>
<feature type="transmembrane region" description="Helical" evidence="11">
    <location>
        <begin position="708"/>
        <end position="725"/>
    </location>
</feature>
<comment type="caution">
    <text evidence="13">The sequence shown here is derived from an EMBL/GenBank/DDBJ whole genome shotgun (WGS) entry which is preliminary data.</text>
</comment>
<accession>A0AA87ZCY2</accession>
<keyword evidence="7" id="KW-0256">Endoplasmic reticulum</keyword>
<evidence type="ECO:0000256" key="8">
    <source>
        <dbReference type="ARBA" id="ARBA00022989"/>
    </source>
</evidence>
<evidence type="ECO:0000256" key="6">
    <source>
        <dbReference type="ARBA" id="ARBA00022692"/>
    </source>
</evidence>
<feature type="transmembrane region" description="Helical" evidence="11">
    <location>
        <begin position="834"/>
        <end position="854"/>
    </location>
</feature>
<dbReference type="EMBL" id="BTGU01000004">
    <property type="protein sequence ID" value="GMN33963.1"/>
    <property type="molecule type" value="Genomic_DNA"/>
</dbReference>
<dbReference type="PANTHER" id="PTHR23072:SF0">
    <property type="entry name" value="GPI ETHANOLAMINE PHOSPHATE TRANSFERASE 2"/>
    <property type="match status" value="1"/>
</dbReference>
<protein>
    <recommendedName>
        <fullName evidence="12">GPI ethanolamine phosphate transferase 2 C-terminal domain-containing protein</fullName>
    </recommendedName>
</protein>
<evidence type="ECO:0000256" key="9">
    <source>
        <dbReference type="ARBA" id="ARBA00023136"/>
    </source>
</evidence>
<dbReference type="GO" id="GO:0005789">
    <property type="term" value="C:endoplasmic reticulum membrane"/>
    <property type="evidence" value="ECO:0007669"/>
    <property type="project" value="UniProtKB-SubCell"/>
</dbReference>
<feature type="transmembrane region" description="Helical" evidence="11">
    <location>
        <begin position="568"/>
        <end position="586"/>
    </location>
</feature>
<dbReference type="PANTHER" id="PTHR23072">
    <property type="entry name" value="PHOSPHATIDYLINOSITOL GLYCAN-RELATED"/>
    <property type="match status" value="1"/>
</dbReference>
<evidence type="ECO:0000256" key="4">
    <source>
        <dbReference type="ARBA" id="ARBA00022502"/>
    </source>
</evidence>
<name>A0AA87ZCY2_FICCA</name>
<feature type="transmembrane region" description="Helical" evidence="11">
    <location>
        <begin position="860"/>
        <end position="887"/>
    </location>
</feature>
<sequence>MAGVIIQMLGLLIFVFGFFPVKPALSGFRYNSVSVLVFSSILSEPKHCGPESFCAPGFDSIQNNSAGNLPPDKLRSLYQELSGVPTSFDKLIVMVVDGLPAEFVLGKDGKPLRADLREAMPYTQSLLANGMAIGFHAKAAPPTVTMPRLKAMVSGAIGGFLDVAFNFNTQALLDDNLLYQFFKIGWKMVMLGDETWLKLFPGLFMRHDGVSSFFVSISIADMNSYGGSLLFVAAHIYSALHLSCELLKLTSNMCRIPMLQVKDTVQVDQNVSRHLSDELSRYDWDLLILHYLGLDHVGHIGGRNSILMAPKLKEMDDVVKMIHTSRILNQMNNHGKTLLVVVSDHGMTDNGNHGGSSYEETDSLALFIGLKNDVPTSIQDTVYQIDITSTLALLFGVPIPKNNAGVQISEIFKHLADDKKLRALELNSWQLLRLLQAQLPGVSCNEVSGISKCNGSLEKMFCCLYMNAAFLHNSWMSKAVSRLKHGEEYNTAVGAYNEFLRIASEWLSRRITDKPVNLLAFGVVAMLTSCLILLSLLYLTCKEDFGRERICLSNFENSSMHAWHLDEAFTFGVVFVLVISMGSSSMVEEEQYIWHFVASTLTLLLLRKAIQSLKFEGAQSFFSLFKGQNKTSGFQTSSMALFLVSGRILRGWHQGGVNWTHLPDISKWLEQAGGDYIKAIQLVTGILVMTLSLISLSTLEVNRKLVKVIGFCFLTPGFLVLHHILKHQGSMLAPSSYNATMLVQTVYLVLGFATLGTVVALPWLSSLSTSKTCSYYNSYVGPSDPVELRNKSLLVEFTNSLFVIGWAYICSCGQQNKQWVEIAAVYYMGMAGHYALGNSNSLATIDVAGAFIGISSHSTVLSGILMFIITYASPMLAILSMVMYISVKSSNYLALPSYMDSGELLKSMLCLPCLVPLSLNSILLVAYTVILILMRNHLFVWSVFSPKYLYVCAITVCVYIGVSVVAATVAYTYSVVVFRRTIRASAVMEDT</sequence>
<evidence type="ECO:0000256" key="1">
    <source>
        <dbReference type="ARBA" id="ARBA00004477"/>
    </source>
</evidence>
<evidence type="ECO:0000256" key="11">
    <source>
        <dbReference type="SAM" id="Phobius"/>
    </source>
</evidence>
<evidence type="ECO:0000256" key="5">
    <source>
        <dbReference type="ARBA" id="ARBA00022679"/>
    </source>
</evidence>
<keyword evidence="6 11" id="KW-0812">Transmembrane</keyword>
<feature type="domain" description="GPI ethanolamine phosphate transferase 2 C-terminal" evidence="12">
    <location>
        <begin position="567"/>
        <end position="680"/>
    </location>
</feature>
<dbReference type="SUPFAM" id="SSF53649">
    <property type="entry name" value="Alkaline phosphatase-like"/>
    <property type="match status" value="1"/>
</dbReference>
<evidence type="ECO:0000256" key="3">
    <source>
        <dbReference type="ARBA" id="ARBA00005315"/>
    </source>
</evidence>
<feature type="transmembrane region" description="Helical" evidence="11">
    <location>
        <begin position="948"/>
        <end position="973"/>
    </location>
</feature>
<evidence type="ECO:0000256" key="2">
    <source>
        <dbReference type="ARBA" id="ARBA00004687"/>
    </source>
</evidence>